<dbReference type="SUPFAM" id="SSF52540">
    <property type="entry name" value="P-loop containing nucleoside triphosphate hydrolases"/>
    <property type="match status" value="1"/>
</dbReference>
<gene>
    <name evidence="8" type="ORF">CMQ_240</name>
</gene>
<dbReference type="InterPro" id="IPR007860">
    <property type="entry name" value="DNA_mmatch_repair_MutS_con_dom"/>
</dbReference>
<dbReference type="GO" id="GO:0030983">
    <property type="term" value="F:mismatched DNA binding"/>
    <property type="evidence" value="ECO:0007669"/>
    <property type="project" value="InterPro"/>
</dbReference>
<reference evidence="8 9" key="1">
    <citation type="journal article" date="2011" name="Proc. Natl. Acad. Sci. U.S.A.">
        <title>Genome and transcriptome analyses of the mountain pine beetle-fungal symbiont Grosmannia clavigera, a lodgepole pine pathogen.</title>
        <authorList>
            <person name="DiGuistini S."/>
            <person name="Wang Y."/>
            <person name="Liao N.Y."/>
            <person name="Taylor G."/>
            <person name="Tanguay P."/>
            <person name="Feau N."/>
            <person name="Henrissat B."/>
            <person name="Chan S.K."/>
            <person name="Hesse-Orce U."/>
            <person name="Alamouti S.M."/>
            <person name="Tsui C.K.M."/>
            <person name="Docking R.T."/>
            <person name="Levasseur A."/>
            <person name="Haridas S."/>
            <person name="Robertson G."/>
            <person name="Birol I."/>
            <person name="Holt R.A."/>
            <person name="Marra M.A."/>
            <person name="Hamelin R.C."/>
            <person name="Hirst M."/>
            <person name="Jones S.J.M."/>
            <person name="Bohlmann J."/>
            <person name="Breuil C."/>
        </authorList>
    </citation>
    <scope>NUCLEOTIDE SEQUENCE [LARGE SCALE GENOMIC DNA]</scope>
    <source>
        <strain evidence="9">kw1407 / UAMH 11150</strain>
    </source>
</reference>
<dbReference type="GO" id="GO:0005524">
    <property type="term" value="F:ATP binding"/>
    <property type="evidence" value="ECO:0007669"/>
    <property type="project" value="UniProtKB-KW"/>
</dbReference>
<dbReference type="GO" id="GO:0005634">
    <property type="term" value="C:nucleus"/>
    <property type="evidence" value="ECO:0007669"/>
    <property type="project" value="TreeGrafter"/>
</dbReference>
<dbReference type="GO" id="GO:0140664">
    <property type="term" value="F:ATP-dependent DNA damage sensor activity"/>
    <property type="evidence" value="ECO:0007669"/>
    <property type="project" value="InterPro"/>
</dbReference>
<dbReference type="OrthoDB" id="276261at2759"/>
<organism evidence="9">
    <name type="scientific">Grosmannia clavigera (strain kw1407 / UAMH 11150)</name>
    <name type="common">Blue stain fungus</name>
    <name type="synonym">Graphiocladiella clavigera</name>
    <dbReference type="NCBI Taxonomy" id="655863"/>
    <lineage>
        <taxon>Eukaryota</taxon>
        <taxon>Fungi</taxon>
        <taxon>Dikarya</taxon>
        <taxon>Ascomycota</taxon>
        <taxon>Pezizomycotina</taxon>
        <taxon>Sordariomycetes</taxon>
        <taxon>Sordariomycetidae</taxon>
        <taxon>Ophiostomatales</taxon>
        <taxon>Ophiostomataceae</taxon>
        <taxon>Leptographium</taxon>
    </lineage>
</organism>
<keyword evidence="9" id="KW-1185">Reference proteome</keyword>
<dbReference type="Pfam" id="PF05192">
    <property type="entry name" value="MutS_III"/>
    <property type="match status" value="1"/>
</dbReference>
<dbReference type="Pfam" id="PF00488">
    <property type="entry name" value="MutS_V"/>
    <property type="match status" value="2"/>
</dbReference>
<dbReference type="eggNOG" id="KOG0220">
    <property type="taxonomic scope" value="Eukaryota"/>
</dbReference>
<name>F0XQS1_GROCL</name>
<evidence type="ECO:0000256" key="4">
    <source>
        <dbReference type="ARBA" id="ARBA00023125"/>
    </source>
</evidence>
<keyword evidence="4" id="KW-0238">DNA-binding</keyword>
<evidence type="ECO:0000256" key="3">
    <source>
        <dbReference type="ARBA" id="ARBA00022840"/>
    </source>
</evidence>
<keyword evidence="5" id="KW-0469">Meiosis</keyword>
<dbReference type="Proteomes" id="UP000007796">
    <property type="component" value="Unassembled WGS sequence"/>
</dbReference>
<feature type="compositionally biased region" description="Polar residues" evidence="6">
    <location>
        <begin position="12"/>
        <end position="24"/>
    </location>
</feature>
<evidence type="ECO:0000256" key="1">
    <source>
        <dbReference type="ARBA" id="ARBA00006271"/>
    </source>
</evidence>
<evidence type="ECO:0000256" key="5">
    <source>
        <dbReference type="ARBA" id="ARBA00023254"/>
    </source>
</evidence>
<dbReference type="RefSeq" id="XP_014169337.1">
    <property type="nucleotide sequence ID" value="XM_014313862.1"/>
</dbReference>
<keyword evidence="3" id="KW-0067">ATP-binding</keyword>
<dbReference type="InterPro" id="IPR045076">
    <property type="entry name" value="MutS"/>
</dbReference>
<dbReference type="Pfam" id="PF05188">
    <property type="entry name" value="MutS_II"/>
    <property type="match status" value="1"/>
</dbReference>
<feature type="domain" description="DNA mismatch repair proteins mutS family" evidence="7">
    <location>
        <begin position="337"/>
        <end position="496"/>
    </location>
</feature>
<keyword evidence="2" id="KW-0547">Nucleotide-binding</keyword>
<dbReference type="GeneID" id="25975385"/>
<evidence type="ECO:0000256" key="6">
    <source>
        <dbReference type="SAM" id="MobiDB-lite"/>
    </source>
</evidence>
<evidence type="ECO:0000313" key="9">
    <source>
        <dbReference type="Proteomes" id="UP000007796"/>
    </source>
</evidence>
<dbReference type="InterPro" id="IPR036187">
    <property type="entry name" value="DNA_mismatch_repair_MutS_sf"/>
</dbReference>
<evidence type="ECO:0000256" key="2">
    <source>
        <dbReference type="ARBA" id="ARBA00022741"/>
    </source>
</evidence>
<dbReference type="HOGENOM" id="CLU_546352_0_0_1"/>
<feature type="region of interest" description="Disordered" evidence="6">
    <location>
        <begin position="1"/>
        <end position="53"/>
    </location>
</feature>
<accession>F0XQS1</accession>
<sequence length="499" mass="55052">MNSLAPVPGDTPQLSVRQLGTSSKSRQHATLRRTGASEGQSKSVGTQRPPFSIGPQENRGVICAVCDSHNLGRSIGLAFINIPIAEAVITDVSDTQFYPKTVHKIQMMEASTILMPVITSTDPGLALRSHIDEEMRGIPIVHTPKTDWSKAAGLKCIQDVAFKLDLPAIEFALEESYYAVCAFSAAMKYVHDEFGFTFDKHSVRIKYQPPANVMMISLPTIQSLELLENAQHSRSKDCLFGLLNKTLTPMGSRILRNNIIQPSTQSCILSRRFAAYCESIALVDMLASFASLARIYNYVQPEIQDTVFSLTEVRHPILDFHGVNNCVPNDYFITEESRFQIITGQNMSGKSTYIRAIALVHIMAQIGCFVPAETARLPILHSLFARVSTDDILEASLSTFSVEMREMAFILRFVTVPRNTTRGYRALTEVGGNFRNVNNKSLVLVDELGRATSTRDGLAIAAAISEALLQSGATVYFATHFSELGNNPTESDRISVQDY</sequence>
<dbReference type="PANTHER" id="PTHR11361">
    <property type="entry name" value="DNA MISMATCH REPAIR PROTEIN MUTS FAMILY MEMBER"/>
    <property type="match status" value="1"/>
</dbReference>
<feature type="compositionally biased region" description="Polar residues" evidence="6">
    <location>
        <begin position="37"/>
        <end position="46"/>
    </location>
</feature>
<dbReference type="InterPro" id="IPR027417">
    <property type="entry name" value="P-loop_NTPase"/>
</dbReference>
<dbReference type="InParanoid" id="F0XQS1"/>
<evidence type="ECO:0000313" key="8">
    <source>
        <dbReference type="EMBL" id="EFW99922.1"/>
    </source>
</evidence>
<dbReference type="GO" id="GO:0006298">
    <property type="term" value="P:mismatch repair"/>
    <property type="evidence" value="ECO:0007669"/>
    <property type="project" value="InterPro"/>
</dbReference>
<dbReference type="Gene3D" id="1.10.1420.10">
    <property type="match status" value="1"/>
</dbReference>
<dbReference type="Gene3D" id="3.40.50.300">
    <property type="entry name" value="P-loop containing nucleotide triphosphate hydrolases"/>
    <property type="match status" value="1"/>
</dbReference>
<evidence type="ECO:0000259" key="7">
    <source>
        <dbReference type="SMART" id="SM00534"/>
    </source>
</evidence>
<protein>
    <submittedName>
        <fullName evidence="8">DNA mismatch repair protein</fullName>
    </submittedName>
</protein>
<dbReference type="PANTHER" id="PTHR11361:SF21">
    <property type="entry name" value="MUTS PROTEIN HOMOLOG 4"/>
    <property type="match status" value="1"/>
</dbReference>
<dbReference type="SUPFAM" id="SSF48334">
    <property type="entry name" value="DNA repair protein MutS, domain III"/>
    <property type="match status" value="1"/>
</dbReference>
<proteinExistence type="inferred from homology"/>
<dbReference type="EMBL" id="GL629807">
    <property type="protein sequence ID" value="EFW99922.1"/>
    <property type="molecule type" value="Genomic_DNA"/>
</dbReference>
<dbReference type="AlphaFoldDB" id="F0XQS1"/>
<dbReference type="FunCoup" id="F0XQS1">
    <property type="interactions" value="308"/>
</dbReference>
<dbReference type="GO" id="GO:0007131">
    <property type="term" value="P:reciprocal meiotic recombination"/>
    <property type="evidence" value="ECO:0007669"/>
    <property type="project" value="TreeGrafter"/>
</dbReference>
<dbReference type="STRING" id="655863.F0XQS1"/>
<dbReference type="InterPro" id="IPR000432">
    <property type="entry name" value="DNA_mismatch_repair_MutS_C"/>
</dbReference>
<dbReference type="InterPro" id="IPR007696">
    <property type="entry name" value="DNA_mismatch_repair_MutS_core"/>
</dbReference>
<dbReference type="SMART" id="SM00534">
    <property type="entry name" value="MUTSac"/>
    <property type="match status" value="1"/>
</dbReference>
<comment type="similarity">
    <text evidence="1">Belongs to the DNA mismatch repair MutS family.</text>
</comment>